<dbReference type="Gene3D" id="3.40.50.720">
    <property type="entry name" value="NAD(P)-binding Rossmann-like Domain"/>
    <property type="match status" value="1"/>
</dbReference>
<dbReference type="InterPro" id="IPR051450">
    <property type="entry name" value="Gfo/Idh/MocA_Oxidoreductases"/>
</dbReference>
<dbReference type="EMBL" id="WPHG01000012">
    <property type="protein sequence ID" value="MVB00172.1"/>
    <property type="molecule type" value="Genomic_DNA"/>
</dbReference>
<dbReference type="PANTHER" id="PTHR43377">
    <property type="entry name" value="BILIVERDIN REDUCTASE A"/>
    <property type="match status" value="1"/>
</dbReference>
<dbReference type="Proteomes" id="UP000463224">
    <property type="component" value="Unassembled WGS sequence"/>
</dbReference>
<gene>
    <name evidence="2" type="ORF">GN330_23270</name>
</gene>
<dbReference type="PANTHER" id="PTHR43377:SF1">
    <property type="entry name" value="BILIVERDIN REDUCTASE A"/>
    <property type="match status" value="1"/>
</dbReference>
<evidence type="ECO:0000259" key="1">
    <source>
        <dbReference type="Pfam" id="PF01408"/>
    </source>
</evidence>
<dbReference type="RefSeq" id="WP_156716137.1">
    <property type="nucleotide sequence ID" value="NZ_WPHG01000012.1"/>
</dbReference>
<comment type="caution">
    <text evidence="2">The sequence shown here is derived from an EMBL/GenBank/DDBJ whole genome shotgun (WGS) entry which is preliminary data.</text>
</comment>
<dbReference type="InterPro" id="IPR000683">
    <property type="entry name" value="Gfo/Idh/MocA-like_OxRdtase_N"/>
</dbReference>
<reference evidence="2 3" key="1">
    <citation type="submission" date="2019-12" db="EMBL/GenBank/DDBJ databases">
        <title>Nitratireductor arenosus sp. nov., Isolated from sea sand, Jeju island, South Korea.</title>
        <authorList>
            <person name="Kim W."/>
        </authorList>
    </citation>
    <scope>NUCLEOTIDE SEQUENCE [LARGE SCALE GENOMIC DNA]</scope>
    <source>
        <strain evidence="2 3">CAU 1489</strain>
    </source>
</reference>
<dbReference type="SUPFAM" id="SSF51735">
    <property type="entry name" value="NAD(P)-binding Rossmann-fold domains"/>
    <property type="match status" value="1"/>
</dbReference>
<evidence type="ECO:0000313" key="2">
    <source>
        <dbReference type="EMBL" id="MVB00172.1"/>
    </source>
</evidence>
<feature type="domain" description="Gfo/Idh/MocA-like oxidoreductase N-terminal" evidence="1">
    <location>
        <begin position="64"/>
        <end position="177"/>
    </location>
</feature>
<organism evidence="2 3">
    <name type="scientific">Nitratireductor arenosus</name>
    <dbReference type="NCBI Taxonomy" id="2682096"/>
    <lineage>
        <taxon>Bacteria</taxon>
        <taxon>Pseudomonadati</taxon>
        <taxon>Pseudomonadota</taxon>
        <taxon>Alphaproteobacteria</taxon>
        <taxon>Hyphomicrobiales</taxon>
        <taxon>Phyllobacteriaceae</taxon>
        <taxon>Nitratireductor</taxon>
    </lineage>
</organism>
<protein>
    <recommendedName>
        <fullName evidence="1">Gfo/Idh/MocA-like oxidoreductase N-terminal domain-containing protein</fullName>
    </recommendedName>
</protein>
<accession>A0A844QQT9</accession>
<dbReference type="InterPro" id="IPR036291">
    <property type="entry name" value="NAD(P)-bd_dom_sf"/>
</dbReference>
<proteinExistence type="predicted"/>
<dbReference type="AlphaFoldDB" id="A0A844QQT9"/>
<sequence>MHSDLDQSIIFKIKKVLRYNRLYGPRRTLIKVRGQYHMASKTGFDGAEWINPACRDPDHPDRWVGIIGCGNFSFSNIAYYLGKESSRFLRATHDIARPQARSLCAFFGGAYAAGDPRKIIEDEAIRLVYIASNHASHAEYAIACLDAGKHVHIEKPHVISDEQLKRLSEAQRRNPQCMIFLGFNRPRSKLFERARDALEKEDGPLMVNWFLAGHSIPDDHWYFSEEEGGRILGNLCHWTDLTLELVGHEKAFPCTITAIAAPQAKSDFAISFLFDDGSVAGITFSAKGHTFEGVRETLNAHRGDVLLTLSDFKTLRLDRVEKKSTTSSFFRDHGHRANVINSYIAVRDGDNSKATSLQYSRATAKLFLGVKEAVDLRTPVVVNADESESLNGQDRRSA</sequence>
<dbReference type="GO" id="GO:0000166">
    <property type="term" value="F:nucleotide binding"/>
    <property type="evidence" value="ECO:0007669"/>
    <property type="project" value="InterPro"/>
</dbReference>
<evidence type="ECO:0000313" key="3">
    <source>
        <dbReference type="Proteomes" id="UP000463224"/>
    </source>
</evidence>
<dbReference type="Pfam" id="PF01408">
    <property type="entry name" value="GFO_IDH_MocA"/>
    <property type="match status" value="1"/>
</dbReference>
<keyword evidence="3" id="KW-1185">Reference proteome</keyword>
<dbReference type="Gene3D" id="3.30.360.10">
    <property type="entry name" value="Dihydrodipicolinate Reductase, domain 2"/>
    <property type="match status" value="1"/>
</dbReference>
<name>A0A844QQT9_9HYPH</name>